<dbReference type="GO" id="GO:0004846">
    <property type="term" value="F:urate oxidase activity"/>
    <property type="evidence" value="ECO:0007669"/>
    <property type="project" value="UniProtKB-EC"/>
</dbReference>
<comment type="pathway">
    <text evidence="1 5">Purine metabolism; urate degradation; (S)-allantoin from urate: step 1/3.</text>
</comment>
<evidence type="ECO:0000256" key="3">
    <source>
        <dbReference type="ARBA" id="ARBA00022631"/>
    </source>
</evidence>
<dbReference type="GO" id="GO:0005777">
    <property type="term" value="C:peroxisome"/>
    <property type="evidence" value="ECO:0007669"/>
    <property type="project" value="UniProtKB-SubCell"/>
</dbReference>
<dbReference type="SUPFAM" id="SSF55620">
    <property type="entry name" value="Tetrahydrobiopterin biosynthesis enzymes-like"/>
    <property type="match status" value="2"/>
</dbReference>
<dbReference type="InterPro" id="IPR002042">
    <property type="entry name" value="Uricase"/>
</dbReference>
<dbReference type="NCBIfam" id="TIGR03383">
    <property type="entry name" value="urate_oxi"/>
    <property type="match status" value="1"/>
</dbReference>
<keyword evidence="3 5" id="KW-0659">Purine metabolism</keyword>
<evidence type="ECO:0000256" key="1">
    <source>
        <dbReference type="ARBA" id="ARBA00004831"/>
    </source>
</evidence>
<dbReference type="GO" id="GO:0019628">
    <property type="term" value="P:urate catabolic process"/>
    <property type="evidence" value="ECO:0007669"/>
    <property type="project" value="UniProtKB-UniPathway"/>
</dbReference>
<dbReference type="PIRSF" id="PIRSF000241">
    <property type="entry name" value="Urate_oxidase"/>
    <property type="match status" value="1"/>
</dbReference>
<feature type="binding site" evidence="7">
    <location>
        <position position="167"/>
    </location>
    <ligand>
        <name>urate</name>
        <dbReference type="ChEBI" id="CHEBI:17775"/>
    </ligand>
</feature>
<keyword evidence="5" id="KW-0576">Peroxisome</keyword>
<proteinExistence type="inferred from homology"/>
<feature type="binding site" evidence="7">
    <location>
        <position position="262"/>
    </location>
    <ligand>
        <name>5-hydroxyisourate</name>
        <dbReference type="ChEBI" id="CHEBI:18072"/>
    </ligand>
</feature>
<comment type="function">
    <text evidence="5 8">Catalyzes the oxidation of uric acid to 5-hydroxyisourate, which is further processed to form (S)-allantoin.</text>
</comment>
<feature type="binding site" evidence="7">
    <location>
        <position position="167"/>
    </location>
    <ligand>
        <name>5-hydroxyisourate</name>
        <dbReference type="ChEBI" id="CHEBI:18072"/>
    </ligand>
</feature>
<evidence type="ECO:0000256" key="2">
    <source>
        <dbReference type="ARBA" id="ARBA00009760"/>
    </source>
</evidence>
<comment type="catalytic activity">
    <reaction evidence="5 8">
        <text>urate + O2 + H2O = 5-hydroxyisourate + H2O2</text>
        <dbReference type="Rhea" id="RHEA:21368"/>
        <dbReference type="ChEBI" id="CHEBI:15377"/>
        <dbReference type="ChEBI" id="CHEBI:15379"/>
        <dbReference type="ChEBI" id="CHEBI:16240"/>
        <dbReference type="ChEBI" id="CHEBI:17775"/>
        <dbReference type="ChEBI" id="CHEBI:18072"/>
        <dbReference type="EC" id="1.7.3.3"/>
    </reaction>
</comment>
<sequence>MTSKLTTAKYGKDGVKLLRILRNGDWHDIAEYTVTVLLQGDIHTSYTSSDNSVIVSTDSIKNTINILAQNSQHVLQPECFALEIALHFLNTYAHINKAEVCVVKHRWTRIRPSSSVQPHGHSFRRDGDDKRTASALVDATVSSDTPSIELKAGLKDVLILKSTGSSFANFIIDSFTTLKETDDRVFSTVVDCSYTLNAPQNVSECFALASAFDEIAQGVRDITLDTFALEFSESVQATLFSMAQKIVEYHQLVDNVNYNLPNKHYIPIDLSFYQMSVGMTNDVLLPTELPSGLICGSVSRL</sequence>
<evidence type="ECO:0000256" key="5">
    <source>
        <dbReference type="PIRNR" id="PIRNR000241"/>
    </source>
</evidence>
<evidence type="ECO:0000313" key="10">
    <source>
        <dbReference type="Proteomes" id="UP000310689"/>
    </source>
</evidence>
<name>A0A4T0J9C7_WALIC</name>
<dbReference type="Pfam" id="PF01014">
    <property type="entry name" value="Uricase"/>
    <property type="match status" value="2"/>
</dbReference>
<comment type="caution">
    <text evidence="9">The sequence shown here is derived from an EMBL/GenBank/DDBJ whole genome shotgun (WGS) entry which is preliminary data.</text>
</comment>
<dbReference type="GO" id="GO:0006145">
    <property type="term" value="P:purine nucleobase catabolic process"/>
    <property type="evidence" value="ECO:0007669"/>
    <property type="project" value="TreeGrafter"/>
</dbReference>
<dbReference type="PANTHER" id="PTHR42874:SF1">
    <property type="entry name" value="URICASE"/>
    <property type="match status" value="1"/>
</dbReference>
<feature type="binding site" evidence="7">
    <location>
        <position position="57"/>
    </location>
    <ligand>
        <name>O2</name>
        <dbReference type="ChEBI" id="CHEBI:15379"/>
    </ligand>
</feature>
<feature type="binding site" evidence="7">
    <location>
        <position position="235"/>
    </location>
    <ligand>
        <name>urate</name>
        <dbReference type="ChEBI" id="CHEBI:17775"/>
    </ligand>
</feature>
<reference evidence="9 10" key="1">
    <citation type="submission" date="2019-03" db="EMBL/GenBank/DDBJ databases">
        <title>Sequencing 23 genomes of Wallemia ichthyophaga.</title>
        <authorList>
            <person name="Gostincar C."/>
        </authorList>
    </citation>
    <scope>NUCLEOTIDE SEQUENCE [LARGE SCALE GENOMIC DNA]</scope>
    <source>
        <strain evidence="9 10">EXF-6200</strain>
    </source>
</reference>
<feature type="binding site" evidence="7">
    <location>
        <position position="236"/>
    </location>
    <ligand>
        <name>urate</name>
        <dbReference type="ChEBI" id="CHEBI:17775"/>
    </ligand>
</feature>
<dbReference type="PANTHER" id="PTHR42874">
    <property type="entry name" value="URICASE"/>
    <property type="match status" value="1"/>
</dbReference>
<feature type="active site" description="Charge relay system" evidence="6">
    <location>
        <position position="264"/>
    </location>
</feature>
<feature type="binding site" evidence="7">
    <location>
        <position position="235"/>
    </location>
    <ligand>
        <name>5-hydroxyisourate</name>
        <dbReference type="ChEBI" id="CHEBI:18072"/>
    </ligand>
</feature>
<dbReference type="UniPathway" id="UPA00394">
    <property type="reaction ID" value="UER00650"/>
</dbReference>
<dbReference type="Gene3D" id="3.10.270.10">
    <property type="entry name" value="Urate Oxidase"/>
    <property type="match status" value="1"/>
</dbReference>
<evidence type="ECO:0000256" key="8">
    <source>
        <dbReference type="RuleBase" id="RU004455"/>
    </source>
</evidence>
<evidence type="ECO:0000313" key="9">
    <source>
        <dbReference type="EMBL" id="TIB36645.1"/>
    </source>
</evidence>
<feature type="binding site" evidence="7">
    <location>
        <position position="57"/>
    </location>
    <ligand>
        <name>urate</name>
        <dbReference type="ChEBI" id="CHEBI:17775"/>
    </ligand>
</feature>
<comment type="similarity">
    <text evidence="2 5 8">Belongs to the uricase family.</text>
</comment>
<accession>A0A4T0J9C7</accession>
<feature type="binding site" evidence="7">
    <location>
        <position position="262"/>
    </location>
    <ligand>
        <name>O2</name>
        <dbReference type="ChEBI" id="CHEBI:15379"/>
    </ligand>
</feature>
<evidence type="ECO:0000256" key="6">
    <source>
        <dbReference type="PIRSR" id="PIRSR000241-1"/>
    </source>
</evidence>
<organism evidence="9 10">
    <name type="scientific">Wallemia ichthyophaga</name>
    <dbReference type="NCBI Taxonomy" id="245174"/>
    <lineage>
        <taxon>Eukaryota</taxon>
        <taxon>Fungi</taxon>
        <taxon>Dikarya</taxon>
        <taxon>Basidiomycota</taxon>
        <taxon>Wallemiomycotina</taxon>
        <taxon>Wallemiomycetes</taxon>
        <taxon>Wallemiales</taxon>
        <taxon>Wallemiaceae</taxon>
        <taxon>Wallemia</taxon>
    </lineage>
</organism>
<dbReference type="EC" id="1.7.3.3" evidence="5 8"/>
<evidence type="ECO:0000256" key="7">
    <source>
        <dbReference type="PIRSR" id="PIRSR000241-2"/>
    </source>
</evidence>
<gene>
    <name evidence="9" type="ORF">E3P86_02418</name>
</gene>
<protein>
    <recommendedName>
        <fullName evidence="5 8">Uricase</fullName>
        <ecNumber evidence="5 8">1.7.3.3</ecNumber>
    </recommendedName>
    <alternativeName>
        <fullName evidence="5">Urate oxidase</fullName>
    </alternativeName>
</protein>
<dbReference type="Proteomes" id="UP000310689">
    <property type="component" value="Unassembled WGS sequence"/>
</dbReference>
<dbReference type="PRINTS" id="PR00093">
    <property type="entry name" value="URICASE"/>
</dbReference>
<feature type="binding site" evidence="7">
    <location>
        <position position="184"/>
    </location>
    <ligand>
        <name>urate</name>
        <dbReference type="ChEBI" id="CHEBI:17775"/>
    </ligand>
</feature>
<evidence type="ECO:0000256" key="4">
    <source>
        <dbReference type="ARBA" id="ARBA00023002"/>
    </source>
</evidence>
<keyword evidence="4 5" id="KW-0560">Oxidoreductase</keyword>
<feature type="binding site" evidence="7">
    <location>
        <position position="262"/>
    </location>
    <ligand>
        <name>urate</name>
        <dbReference type="ChEBI" id="CHEBI:17775"/>
    </ligand>
</feature>
<dbReference type="AlphaFoldDB" id="A0A4T0J9C7"/>
<feature type="active site" description="Charge relay system" evidence="6">
    <location>
        <position position="57"/>
    </location>
</feature>
<feature type="binding site" evidence="7">
    <location>
        <position position="58"/>
    </location>
    <ligand>
        <name>urate</name>
        <dbReference type="ChEBI" id="CHEBI:17775"/>
    </ligand>
</feature>
<feature type="active site" description="Charge relay system" evidence="6">
    <location>
        <position position="12"/>
    </location>
</feature>
<feature type="binding site" evidence="7">
    <location>
        <position position="184"/>
    </location>
    <ligand>
        <name>5-hydroxyisourate</name>
        <dbReference type="ChEBI" id="CHEBI:18072"/>
    </ligand>
</feature>
<comment type="subcellular location">
    <subcellularLocation>
        <location evidence="5">Peroxisome</location>
    </subcellularLocation>
</comment>
<dbReference type="EMBL" id="SPOI01000121">
    <property type="protein sequence ID" value="TIB36645.1"/>
    <property type="molecule type" value="Genomic_DNA"/>
</dbReference>
<feature type="binding site" evidence="7">
    <location>
        <position position="57"/>
    </location>
    <ligand>
        <name>5-hydroxyisourate</name>
        <dbReference type="ChEBI" id="CHEBI:18072"/>
    </ligand>
</feature>
<feature type="binding site" evidence="7">
    <location>
        <position position="236"/>
    </location>
    <ligand>
        <name>5-hydroxyisourate</name>
        <dbReference type="ChEBI" id="CHEBI:18072"/>
    </ligand>
</feature>